<feature type="compositionally biased region" description="Low complexity" evidence="2">
    <location>
        <begin position="1078"/>
        <end position="1113"/>
    </location>
</feature>
<evidence type="ECO:0008006" key="4">
    <source>
        <dbReference type="Google" id="ProtNLM"/>
    </source>
</evidence>
<feature type="compositionally biased region" description="Polar residues" evidence="2">
    <location>
        <begin position="546"/>
        <end position="557"/>
    </location>
</feature>
<feature type="region of interest" description="Disordered" evidence="2">
    <location>
        <begin position="166"/>
        <end position="306"/>
    </location>
</feature>
<feature type="region of interest" description="Disordered" evidence="2">
    <location>
        <begin position="1"/>
        <end position="24"/>
    </location>
</feature>
<dbReference type="AlphaFoldDB" id="A0A1A6AE40"/>
<feature type="compositionally biased region" description="Low complexity" evidence="2">
    <location>
        <begin position="940"/>
        <end position="953"/>
    </location>
</feature>
<evidence type="ECO:0000256" key="1">
    <source>
        <dbReference type="SAM" id="Coils"/>
    </source>
</evidence>
<dbReference type="EMBL" id="KI894027">
    <property type="protein sequence ID" value="OBR88341.1"/>
    <property type="molecule type" value="Genomic_DNA"/>
</dbReference>
<sequence>MQQGPRMAMPANPHLQHPGMNQPMDPAVLQQQVAAMNAAAANGNVGDYGGQQMTDQNRAYIEQQLRMQQQHQQQQQGREGKVAAQRALGVGAQPQNPQQMYQQQQLIMQQQGIRQITTANGQVYVDSQGRQVTIPPQWQQVNDPRQPPAGMVNQAQLQAFYQAQQAQAQAQQQQPQPHQQHVQQHHPQQQQQQQQQQMLPPQQALHYQRQQQLAQQQALQQQQQQQQQQRGSQPPSARPPNAVPPQIAPGQSPALLQVPPPPMKRAVSRAGSRSASPIPPHIRPPSAMAQPMQASTSAMPTTGAAPTILPHRSATVPVTNGEGSQIQFAEVGALPRTAAGSAKPTESKFARLQSNHVSRPQKMSSAARLQRYEEKTVRLQRMIDKAQAALIVAEKEAEEAKKVKDKAKADENPQIGFDCALLNYLQRAGYEGAALALSSDIAKIHPARKRTDLDASSSGDVTLVDSNEDAKSATVSPNKNGSSEKSKNPQAEPSAGSKSSPKGEATPTDSIFGPEKGQTPSPSKMAVDRVKEESSPQGKSGVDGQSPAQAAVSSGERSASGGDRDLGDLYTWWVVFQDSKRILAKRRSTSSSWPDTAAPMTGKTPSSAVAARIAMANPAAAVRAASVDFVGQRGQAQLGSSQYQIPEESIPVTATLQQMEALKREQTAKIQAEQEANRRRMEMQNGMQDGGQLMYQNGQTQAMTPEQIQSMYQQQQQLHAQQHHLQPQATGTQQQQMYQQLPVTTPGGTVRHMPQQMMMQQNGLGGSPSHDSPMAHKRGAEASPIETHSTKKAKMVGKQPTPEDHRRQAIEMAKAAMPAPGILQLPGQQQRSMSQEMPRPSLEAQRQYSQTQAAYARQQEMAVRQHIANSPAQMTGMSPAQMTPAQMTEQSPVGMGSPSTQNAGLDVGMNGLPNATPIQQQTPTSGGRGKKGKATGLTVDTDTAAEAPEATPTGASGKGRKASANKKLPKSAASAGPATATEKATKGKNAKGSGKGGRPSTADAATAQIEESPSDPTQNQLYGVAQTPNNPTSGGDMSYGTGSTSAPGSSRSQVFALPPVAEIPSGPPPAQQMENGEMPQQAMLQAQPMQPVPQQQPGQEQPQQHQQQQQQPAFDGNFGFDDTADFLKSFDFGGAGMQMPNSADYGSFNFDEFNFTNLGENQDDWTSLDGGMS</sequence>
<feature type="compositionally biased region" description="Polar residues" evidence="2">
    <location>
        <begin position="873"/>
        <end position="903"/>
    </location>
</feature>
<feature type="coiled-coil region" evidence="1">
    <location>
        <begin position="369"/>
        <end position="410"/>
    </location>
</feature>
<feature type="region of interest" description="Disordered" evidence="2">
    <location>
        <begin position="873"/>
        <end position="1144"/>
    </location>
</feature>
<accession>A0A1A6AE40</accession>
<evidence type="ECO:0000256" key="2">
    <source>
        <dbReference type="SAM" id="MobiDB-lite"/>
    </source>
</evidence>
<keyword evidence="1" id="KW-0175">Coiled coil</keyword>
<feature type="compositionally biased region" description="Polar residues" evidence="2">
    <location>
        <begin position="1009"/>
        <end position="1053"/>
    </location>
</feature>
<reference evidence="3" key="1">
    <citation type="submission" date="2013-07" db="EMBL/GenBank/DDBJ databases">
        <title>The Genome Sequence of Cryptococcus dejecticola CBS10117.</title>
        <authorList>
            <consortium name="The Broad Institute Genome Sequencing Platform"/>
            <person name="Cuomo C."/>
            <person name="Litvintseva A."/>
            <person name="Chen Y."/>
            <person name="Heitman J."/>
            <person name="Sun S."/>
            <person name="Springer D."/>
            <person name="Dromer F."/>
            <person name="Young S.K."/>
            <person name="Zeng Q."/>
            <person name="Gargeya S."/>
            <person name="Fitzgerald M."/>
            <person name="Abouelleil A."/>
            <person name="Alvarado L."/>
            <person name="Berlin A.M."/>
            <person name="Chapman S.B."/>
            <person name="Dewar J."/>
            <person name="Goldberg J."/>
            <person name="Griggs A."/>
            <person name="Gujja S."/>
            <person name="Hansen M."/>
            <person name="Howarth C."/>
            <person name="Imamovic A."/>
            <person name="Larimer J."/>
            <person name="McCowan C."/>
            <person name="Murphy C."/>
            <person name="Pearson M."/>
            <person name="Priest M."/>
            <person name="Roberts A."/>
            <person name="Saif S."/>
            <person name="Shea T."/>
            <person name="Sykes S."/>
            <person name="Wortman J."/>
            <person name="Nusbaum C."/>
            <person name="Birren B."/>
        </authorList>
    </citation>
    <scope>NUCLEOTIDE SEQUENCE [LARGE SCALE GENOMIC DNA]</scope>
    <source>
        <strain evidence="3">CBS 10117</strain>
    </source>
</reference>
<dbReference type="STRING" id="1296121.A0A1A6AE40"/>
<protein>
    <recommendedName>
        <fullName evidence="4">LisH domain-containing protein</fullName>
    </recommendedName>
</protein>
<feature type="compositionally biased region" description="Low complexity" evidence="2">
    <location>
        <begin position="166"/>
        <end position="229"/>
    </location>
</feature>
<feature type="region of interest" description="Disordered" evidence="2">
    <location>
        <begin position="716"/>
        <end position="735"/>
    </location>
</feature>
<name>A0A1A6AE40_9TREE</name>
<evidence type="ECO:0000313" key="3">
    <source>
        <dbReference type="EMBL" id="OBR88341.1"/>
    </source>
</evidence>
<feature type="compositionally biased region" description="Basic residues" evidence="2">
    <location>
        <begin position="958"/>
        <end position="969"/>
    </location>
</feature>
<organism evidence="3">
    <name type="scientific">Kwoniella dejecticola CBS 10117</name>
    <dbReference type="NCBI Taxonomy" id="1296121"/>
    <lineage>
        <taxon>Eukaryota</taxon>
        <taxon>Fungi</taxon>
        <taxon>Dikarya</taxon>
        <taxon>Basidiomycota</taxon>
        <taxon>Agaricomycotina</taxon>
        <taxon>Tremellomycetes</taxon>
        <taxon>Tremellales</taxon>
        <taxon>Cryptococcaceae</taxon>
        <taxon>Kwoniella</taxon>
    </lineage>
</organism>
<proteinExistence type="predicted"/>
<feature type="region of interest" description="Disordered" evidence="2">
    <location>
        <begin position="448"/>
        <end position="564"/>
    </location>
</feature>
<dbReference type="VEuPathDB" id="FungiDB:I303_00152"/>
<feature type="region of interest" description="Disordered" evidence="2">
    <location>
        <begin position="760"/>
        <end position="802"/>
    </location>
</feature>
<gene>
    <name evidence="3" type="ORF">I303_00152</name>
</gene>
<dbReference type="OrthoDB" id="2576237at2759"/>
<feature type="compositionally biased region" description="Pro residues" evidence="2">
    <location>
        <begin position="236"/>
        <end position="247"/>
    </location>
</feature>
<feature type="compositionally biased region" description="Polar residues" evidence="2">
    <location>
        <begin position="488"/>
        <end position="500"/>
    </location>
</feature>
<feature type="compositionally biased region" description="Polar residues" evidence="2">
    <location>
        <begin position="916"/>
        <end position="925"/>
    </location>
</feature>